<comment type="similarity">
    <text evidence="1">Belongs to the inositol monophosphatase superfamily.</text>
</comment>
<dbReference type="Pfam" id="PF00459">
    <property type="entry name" value="Inositol_P"/>
    <property type="match status" value="1"/>
</dbReference>
<dbReference type="Gene3D" id="3.40.190.80">
    <property type="match status" value="1"/>
</dbReference>
<dbReference type="RefSeq" id="WP_161718550.1">
    <property type="nucleotide sequence ID" value="NZ_JAAAPO010000004.1"/>
</dbReference>
<evidence type="ECO:0000313" key="4">
    <source>
        <dbReference type="EMBL" id="NBC36926.1"/>
    </source>
</evidence>
<comment type="caution">
    <text evidence="4">The sequence shown here is derived from an EMBL/GenBank/DDBJ whole genome shotgun (WGS) entry which is preliminary data.</text>
</comment>
<dbReference type="PANTHER" id="PTHR20854">
    <property type="entry name" value="INOSITOL MONOPHOSPHATASE"/>
    <property type="match status" value="1"/>
</dbReference>
<dbReference type="Gene3D" id="3.30.540.10">
    <property type="entry name" value="Fructose-1,6-Bisphosphatase, subunit A, domain 1"/>
    <property type="match status" value="1"/>
</dbReference>
<sequence>MIDRAHLENIIRNAGKMAMAFWPGQGNHLNHWEKAPNNPVSEADMAVDAYLKDALGNLLPSAGWLSEETGDSLARREGSLIWLVDPIDGTRDFIAGLGGWAVSVALISAGRPLIGALYAPARMVDQGGEFWWAEAARGATRNGTPLRASRRTDLPGARVPTTVLPPDLRVPLTMVDKPNSIALRMAMIAADEADIVASTRWGYEWDIAAAALILHEAGGRVTDAHGEKLSFNKMNPRDYGVLATAPDIHADALAFLQNPVGGPG</sequence>
<dbReference type="CDD" id="cd01638">
    <property type="entry name" value="CysQ"/>
    <property type="match status" value="1"/>
</dbReference>
<dbReference type="EMBL" id="JAAAPO010000004">
    <property type="protein sequence ID" value="NBC36926.1"/>
    <property type="molecule type" value="Genomic_DNA"/>
</dbReference>
<keyword evidence="5" id="KW-1185">Reference proteome</keyword>
<dbReference type="PRINTS" id="PR00377">
    <property type="entry name" value="IMPHPHTASES"/>
</dbReference>
<keyword evidence="2" id="KW-0479">Metal-binding</keyword>
<evidence type="ECO:0000256" key="1">
    <source>
        <dbReference type="ARBA" id="ARBA00009759"/>
    </source>
</evidence>
<dbReference type="Proteomes" id="UP000753724">
    <property type="component" value="Unassembled WGS sequence"/>
</dbReference>
<protein>
    <submittedName>
        <fullName evidence="4">3'(2'),5'-bisphosphate nucleotidase CysQ</fullName>
    </submittedName>
</protein>
<dbReference type="InterPro" id="IPR020550">
    <property type="entry name" value="Inositol_monophosphatase_CS"/>
</dbReference>
<dbReference type="InterPro" id="IPR000760">
    <property type="entry name" value="Inositol_monophosphatase-like"/>
</dbReference>
<evidence type="ECO:0000313" key="5">
    <source>
        <dbReference type="Proteomes" id="UP000753724"/>
    </source>
</evidence>
<organism evidence="4 5">
    <name type="scientific">Novosphingobium ovatum</name>
    <dbReference type="NCBI Taxonomy" id="1908523"/>
    <lineage>
        <taxon>Bacteria</taxon>
        <taxon>Pseudomonadati</taxon>
        <taxon>Pseudomonadota</taxon>
        <taxon>Alphaproteobacteria</taxon>
        <taxon>Sphingomonadales</taxon>
        <taxon>Sphingomonadaceae</taxon>
        <taxon>Novosphingobium</taxon>
    </lineage>
</organism>
<evidence type="ECO:0000256" key="3">
    <source>
        <dbReference type="ARBA" id="ARBA00022842"/>
    </source>
</evidence>
<evidence type="ECO:0000256" key="2">
    <source>
        <dbReference type="ARBA" id="ARBA00022723"/>
    </source>
</evidence>
<dbReference type="PANTHER" id="PTHR20854:SF4">
    <property type="entry name" value="INOSITOL-1-MONOPHOSPHATASE-RELATED"/>
    <property type="match status" value="1"/>
</dbReference>
<gene>
    <name evidence="4" type="ORF">GTZ99_10190</name>
</gene>
<reference evidence="5" key="1">
    <citation type="submission" date="2020-01" db="EMBL/GenBank/DDBJ databases">
        <title>Sphingomonas sp. strain CSW-10.</title>
        <authorList>
            <person name="Chen W.-M."/>
        </authorList>
    </citation>
    <scope>NUCLEOTIDE SEQUENCE [LARGE SCALE GENOMIC DNA]</scope>
    <source>
        <strain evidence="5">FSY-8</strain>
    </source>
</reference>
<keyword evidence="3" id="KW-0460">Magnesium</keyword>
<name>A0ABW9XEH2_9SPHN</name>
<proteinExistence type="inferred from homology"/>
<dbReference type="SUPFAM" id="SSF56655">
    <property type="entry name" value="Carbohydrate phosphatase"/>
    <property type="match status" value="1"/>
</dbReference>
<dbReference type="PROSITE" id="PS00630">
    <property type="entry name" value="IMP_2"/>
    <property type="match status" value="1"/>
</dbReference>
<accession>A0ABW9XEH2</accession>